<dbReference type="PROSITE" id="PS50896">
    <property type="entry name" value="LISH"/>
    <property type="match status" value="1"/>
</dbReference>
<feature type="transmembrane region" description="Helical" evidence="1">
    <location>
        <begin position="302"/>
        <end position="323"/>
    </location>
</feature>
<keyword evidence="1" id="KW-0472">Membrane</keyword>
<feature type="transmembrane region" description="Helical" evidence="1">
    <location>
        <begin position="69"/>
        <end position="92"/>
    </location>
</feature>
<feature type="transmembrane region" description="Helical" evidence="1">
    <location>
        <begin position="163"/>
        <end position="184"/>
    </location>
</feature>
<feature type="transmembrane region" description="Helical" evidence="1">
    <location>
        <begin position="26"/>
        <end position="49"/>
    </location>
</feature>
<dbReference type="AlphaFoldDB" id="A0A9P1ISY0"/>
<sequence length="455" mass="53105">MEENEQLKIGGSIWITRILNVIEDTYVIILMLFYFLSIVTSFPLFNYFIKINRKKDQKSSIYQITNHLYKITAISQCMITSSLLFIFCYILINLDFPTSVKYVLSFIIICLLGVIYLFNQIVVPIQNLLIFLLAFQRFLLYFYPNSEKYIVPSEKRFNCIIRWLYSIVIFGNSFYIGFLLYTIINRESLDDWVAMHRTEWSSLSSEVYIALDALVIFSSIFYFCILISVRKITKMSSTVMRSRPDKVIIYQTFILIIVKLLFIPISILSFLYKNGYDDSFDAIIKTTGPTEWNNEYSILKSAIYIFLDFLVIFSSSFYIFILVSVRKITRLASNAMKNRPEKVIIYQTLVLIIVKLLCFPIVYHFLEYVLNEDSLGLNATMNAIYFPLFVIDVLTTPIVFQITYIFCNKTNLEVLKKIKFRKANTWKTICCGASLNIVDQSQSELYILSGSSSRT</sequence>
<reference evidence="2" key="1">
    <citation type="submission" date="2022-11" db="EMBL/GenBank/DDBJ databases">
        <authorList>
            <person name="Kikuchi T."/>
        </authorList>
    </citation>
    <scope>NUCLEOTIDE SEQUENCE</scope>
    <source>
        <strain evidence="2">PS1010</strain>
    </source>
</reference>
<dbReference type="Proteomes" id="UP001152747">
    <property type="component" value="Unassembled WGS sequence"/>
</dbReference>
<comment type="caution">
    <text evidence="2">The sequence shown here is derived from an EMBL/GenBank/DDBJ whole genome shotgun (WGS) entry which is preliminary data.</text>
</comment>
<feature type="transmembrane region" description="Helical" evidence="1">
    <location>
        <begin position="207"/>
        <end position="227"/>
    </location>
</feature>
<dbReference type="PANTHER" id="PTHR31720:SF3">
    <property type="entry name" value="SERPENTINE RECEPTOR, CLASS Z-RELATED"/>
    <property type="match status" value="1"/>
</dbReference>
<dbReference type="InterPro" id="IPR018817">
    <property type="entry name" value="7TM_GPCR_serpentine_rcpt_Srz"/>
</dbReference>
<evidence type="ECO:0000313" key="3">
    <source>
        <dbReference type="Proteomes" id="UP001152747"/>
    </source>
</evidence>
<dbReference type="EMBL" id="CANHGI010000005">
    <property type="protein sequence ID" value="CAI5450484.1"/>
    <property type="molecule type" value="Genomic_DNA"/>
</dbReference>
<evidence type="ECO:0000256" key="1">
    <source>
        <dbReference type="SAM" id="Phobius"/>
    </source>
</evidence>
<keyword evidence="1" id="KW-0812">Transmembrane</keyword>
<dbReference type="OrthoDB" id="5876505at2759"/>
<organism evidence="2 3">
    <name type="scientific">Caenorhabditis angaria</name>
    <dbReference type="NCBI Taxonomy" id="860376"/>
    <lineage>
        <taxon>Eukaryota</taxon>
        <taxon>Metazoa</taxon>
        <taxon>Ecdysozoa</taxon>
        <taxon>Nematoda</taxon>
        <taxon>Chromadorea</taxon>
        <taxon>Rhabditida</taxon>
        <taxon>Rhabditina</taxon>
        <taxon>Rhabditomorpha</taxon>
        <taxon>Rhabditoidea</taxon>
        <taxon>Rhabditidae</taxon>
        <taxon>Peloderinae</taxon>
        <taxon>Caenorhabditis</taxon>
    </lineage>
</organism>
<accession>A0A9P1ISY0</accession>
<proteinExistence type="predicted"/>
<gene>
    <name evidence="2" type="ORF">CAMP_LOCUS13121</name>
</gene>
<keyword evidence="3" id="KW-1185">Reference proteome</keyword>
<feature type="transmembrane region" description="Helical" evidence="1">
    <location>
        <begin position="248"/>
        <end position="272"/>
    </location>
</feature>
<feature type="transmembrane region" description="Helical" evidence="1">
    <location>
        <begin position="343"/>
        <end position="363"/>
    </location>
</feature>
<feature type="transmembrane region" description="Helical" evidence="1">
    <location>
        <begin position="99"/>
        <end position="118"/>
    </location>
</feature>
<feature type="transmembrane region" description="Helical" evidence="1">
    <location>
        <begin position="383"/>
        <end position="407"/>
    </location>
</feature>
<dbReference type="PANTHER" id="PTHR31720">
    <property type="entry name" value="SERPENTINE RECEPTOR, CLASS Z-RELATED"/>
    <property type="match status" value="1"/>
</dbReference>
<dbReference type="InterPro" id="IPR006594">
    <property type="entry name" value="LisH"/>
</dbReference>
<evidence type="ECO:0000313" key="2">
    <source>
        <dbReference type="EMBL" id="CAI5450484.1"/>
    </source>
</evidence>
<protein>
    <recommendedName>
        <fullName evidence="4">Serpentine receptor class gamma</fullName>
    </recommendedName>
</protein>
<name>A0A9P1ISY0_9PELO</name>
<evidence type="ECO:0008006" key="4">
    <source>
        <dbReference type="Google" id="ProtNLM"/>
    </source>
</evidence>
<keyword evidence="1" id="KW-1133">Transmembrane helix</keyword>
<dbReference type="Pfam" id="PF10325">
    <property type="entry name" value="7TM_GPCR_Srz"/>
    <property type="match status" value="2"/>
</dbReference>